<dbReference type="EMBL" id="VSSQ01112794">
    <property type="protein sequence ID" value="MPN49493.1"/>
    <property type="molecule type" value="Genomic_DNA"/>
</dbReference>
<comment type="caution">
    <text evidence="1">The sequence shown here is derived from an EMBL/GenBank/DDBJ whole genome shotgun (WGS) entry which is preliminary data.</text>
</comment>
<organism evidence="1">
    <name type="scientific">bioreactor metagenome</name>
    <dbReference type="NCBI Taxonomy" id="1076179"/>
    <lineage>
        <taxon>unclassified sequences</taxon>
        <taxon>metagenomes</taxon>
        <taxon>ecological metagenomes</taxon>
    </lineage>
</organism>
<dbReference type="AlphaFoldDB" id="A0A645IQF6"/>
<gene>
    <name evidence="1" type="ORF">SDC9_197114</name>
</gene>
<reference evidence="1" key="1">
    <citation type="submission" date="2019-08" db="EMBL/GenBank/DDBJ databases">
        <authorList>
            <person name="Kucharzyk K."/>
            <person name="Murdoch R.W."/>
            <person name="Higgins S."/>
            <person name="Loffler F."/>
        </authorList>
    </citation>
    <scope>NUCLEOTIDE SEQUENCE</scope>
</reference>
<sequence>MLQAYGCDSLVLSKTDQKALDEDGTELDVWVLSFETITNE</sequence>
<evidence type="ECO:0000313" key="1">
    <source>
        <dbReference type="EMBL" id="MPN49493.1"/>
    </source>
</evidence>
<protein>
    <submittedName>
        <fullName evidence="1">Uncharacterized protein</fullName>
    </submittedName>
</protein>
<name>A0A645IQF6_9ZZZZ</name>
<accession>A0A645IQF6</accession>
<proteinExistence type="predicted"/>